<reference evidence="1" key="1">
    <citation type="journal article" date="2020" name="mSystems">
        <title>Genome- and Community-Level Interaction Insights into Carbon Utilization and Element Cycling Functions of Hydrothermarchaeota in Hydrothermal Sediment.</title>
        <authorList>
            <person name="Zhou Z."/>
            <person name="Liu Y."/>
            <person name="Xu W."/>
            <person name="Pan J."/>
            <person name="Luo Z.H."/>
            <person name="Li M."/>
        </authorList>
    </citation>
    <scope>NUCLEOTIDE SEQUENCE [LARGE SCALE GENOMIC DNA]</scope>
    <source>
        <strain evidence="1">SpSt-132</strain>
    </source>
</reference>
<dbReference type="AlphaFoldDB" id="A0A7C2VAC3"/>
<dbReference type="Gene3D" id="3.40.30.10">
    <property type="entry name" value="Glutaredoxin"/>
    <property type="match status" value="1"/>
</dbReference>
<organism evidence="1">
    <name type="scientific">Hydrogenobacter sp</name>
    <dbReference type="NCBI Taxonomy" id="2152829"/>
    <lineage>
        <taxon>Bacteria</taxon>
        <taxon>Pseudomonadati</taxon>
        <taxon>Aquificota</taxon>
        <taxon>Aquificia</taxon>
        <taxon>Aquificales</taxon>
        <taxon>Aquificaceae</taxon>
        <taxon>Hydrogenobacter</taxon>
    </lineage>
</organism>
<sequence length="41" mass="4603">MQSNLEFLSRLGIRATPTFIGMNGKVLEGVPREEDLNKLID</sequence>
<dbReference type="EMBL" id="DSFP01000030">
    <property type="protein sequence ID" value="HEW45557.1"/>
    <property type="molecule type" value="Genomic_DNA"/>
</dbReference>
<evidence type="ECO:0000313" key="1">
    <source>
        <dbReference type="EMBL" id="HEW45557.1"/>
    </source>
</evidence>
<dbReference type="InterPro" id="IPR036249">
    <property type="entry name" value="Thioredoxin-like_sf"/>
</dbReference>
<proteinExistence type="predicted"/>
<name>A0A7C2VAC3_9AQUI</name>
<gene>
    <name evidence="1" type="ORF">ENO47_02645</name>
</gene>
<accession>A0A7C2VAC3</accession>
<dbReference type="SUPFAM" id="SSF52833">
    <property type="entry name" value="Thioredoxin-like"/>
    <property type="match status" value="1"/>
</dbReference>
<comment type="caution">
    <text evidence="1">The sequence shown here is derived from an EMBL/GenBank/DDBJ whole genome shotgun (WGS) entry which is preliminary data.</text>
</comment>
<protein>
    <recommendedName>
        <fullName evidence="2">Thioredoxin-like fold domain-containing protein</fullName>
    </recommendedName>
</protein>
<evidence type="ECO:0008006" key="2">
    <source>
        <dbReference type="Google" id="ProtNLM"/>
    </source>
</evidence>